<dbReference type="FunCoup" id="Q7NND0">
    <property type="interactions" value="1"/>
</dbReference>
<dbReference type="EMBL" id="BA000045">
    <property type="protein sequence ID" value="BAC88422.1"/>
    <property type="molecule type" value="Genomic_DNA"/>
</dbReference>
<dbReference type="Pfam" id="PF00440">
    <property type="entry name" value="TetR_N"/>
    <property type="match status" value="1"/>
</dbReference>
<dbReference type="GO" id="GO:0000976">
    <property type="term" value="F:transcription cis-regulatory region binding"/>
    <property type="evidence" value="ECO:0000318"/>
    <property type="project" value="GO_Central"/>
</dbReference>
<evidence type="ECO:0000313" key="8">
    <source>
        <dbReference type="Proteomes" id="UP000000557"/>
    </source>
</evidence>
<dbReference type="HOGENOM" id="CLU_069356_15_11_3"/>
<keyword evidence="3 5" id="KW-0238">DNA-binding</keyword>
<dbReference type="eggNOG" id="COG1309">
    <property type="taxonomic scope" value="Bacteria"/>
</dbReference>
<dbReference type="InterPro" id="IPR036271">
    <property type="entry name" value="Tet_transcr_reg_TetR-rel_C_sf"/>
</dbReference>
<reference evidence="7 8" key="1">
    <citation type="journal article" date="2003" name="DNA Res.">
        <title>Complete genome structure of Gloeobacter violaceus PCC 7421, a cyanobacterium that lacks thylakoids.</title>
        <authorList>
            <person name="Nakamura Y."/>
            <person name="Kaneko T."/>
            <person name="Sato S."/>
            <person name="Mimuro M."/>
            <person name="Miyashita H."/>
            <person name="Tsuchiya T."/>
            <person name="Sasamoto S."/>
            <person name="Watanabe A."/>
            <person name="Kawashima K."/>
            <person name="Kishida Y."/>
            <person name="Kiyokawa C."/>
            <person name="Kohara M."/>
            <person name="Matsumoto M."/>
            <person name="Matsuno A."/>
            <person name="Nakazaki N."/>
            <person name="Shimpo S."/>
            <person name="Takeuchi C."/>
            <person name="Yamada M."/>
            <person name="Tabata S."/>
        </authorList>
    </citation>
    <scope>NUCLEOTIDE SEQUENCE [LARGE SCALE GENOMIC DNA]</scope>
    <source>
        <strain evidence="8">ATCC 29082 / PCC 7421</strain>
    </source>
</reference>
<dbReference type="Gene3D" id="1.10.357.10">
    <property type="entry name" value="Tetracycline Repressor, domain 2"/>
    <property type="match status" value="1"/>
</dbReference>
<dbReference type="InterPro" id="IPR039538">
    <property type="entry name" value="BetI_C"/>
</dbReference>
<dbReference type="RefSeq" id="WP_011140484.1">
    <property type="nucleotide sequence ID" value="NC_005125.1"/>
</dbReference>
<organism evidence="7 8">
    <name type="scientific">Gloeobacter violaceus (strain ATCC 29082 / PCC 7421)</name>
    <dbReference type="NCBI Taxonomy" id="251221"/>
    <lineage>
        <taxon>Bacteria</taxon>
        <taxon>Bacillati</taxon>
        <taxon>Cyanobacteriota</taxon>
        <taxon>Cyanophyceae</taxon>
        <taxon>Gloeobacterales</taxon>
        <taxon>Gloeobacteraceae</taxon>
        <taxon>Gloeobacter</taxon>
    </lineage>
</organism>
<evidence type="ECO:0000256" key="4">
    <source>
        <dbReference type="ARBA" id="ARBA00023163"/>
    </source>
</evidence>
<feature type="DNA-binding region" description="H-T-H motif" evidence="5">
    <location>
        <begin position="31"/>
        <end position="50"/>
    </location>
</feature>
<dbReference type="Proteomes" id="UP000000557">
    <property type="component" value="Chromosome"/>
</dbReference>
<dbReference type="PATRIC" id="fig|251221.4.peg.488"/>
<evidence type="ECO:0000259" key="6">
    <source>
        <dbReference type="PROSITE" id="PS50977"/>
    </source>
</evidence>
<dbReference type="InterPro" id="IPR001647">
    <property type="entry name" value="HTH_TetR"/>
</dbReference>
<protein>
    <submittedName>
        <fullName evidence="7">Glr0481 protein</fullName>
    </submittedName>
</protein>
<dbReference type="PRINTS" id="PR00455">
    <property type="entry name" value="HTHTETR"/>
</dbReference>
<accession>Q7NND0</accession>
<keyword evidence="4" id="KW-0804">Transcription</keyword>
<evidence type="ECO:0000256" key="5">
    <source>
        <dbReference type="PROSITE-ProRule" id="PRU00335"/>
    </source>
</evidence>
<dbReference type="InParanoid" id="Q7NND0"/>
<feature type="domain" description="HTH tetR-type" evidence="6">
    <location>
        <begin position="8"/>
        <end position="68"/>
    </location>
</feature>
<evidence type="ECO:0000256" key="2">
    <source>
        <dbReference type="ARBA" id="ARBA00023015"/>
    </source>
</evidence>
<dbReference type="SUPFAM" id="SSF48498">
    <property type="entry name" value="Tetracyclin repressor-like, C-terminal domain"/>
    <property type="match status" value="1"/>
</dbReference>
<dbReference type="InterPro" id="IPR050109">
    <property type="entry name" value="HTH-type_TetR-like_transc_reg"/>
</dbReference>
<dbReference type="AlphaFoldDB" id="Q7NND0"/>
<gene>
    <name evidence="7" type="ordered locus">glr0481</name>
</gene>
<dbReference type="Pfam" id="PF13977">
    <property type="entry name" value="TetR_C_6"/>
    <property type="match status" value="1"/>
</dbReference>
<dbReference type="PANTHER" id="PTHR30055:SF226">
    <property type="entry name" value="HTH-TYPE TRANSCRIPTIONAL REGULATOR PKSA"/>
    <property type="match status" value="1"/>
</dbReference>
<dbReference type="EnsemblBacteria" id="BAC88422">
    <property type="protein sequence ID" value="BAC88422"/>
    <property type="gene ID" value="BAC88422"/>
</dbReference>
<name>Q7NND0_GLOVI</name>
<dbReference type="SUPFAM" id="SSF46689">
    <property type="entry name" value="Homeodomain-like"/>
    <property type="match status" value="1"/>
</dbReference>
<reference evidence="7 8" key="2">
    <citation type="journal article" date="2003" name="DNA Res.">
        <title>Complete genome structure of Gloeobacter violaceus PCC 7421, a cyanobacterium that lacks thylakoids (supplement).</title>
        <authorList>
            <person name="Nakamura Y."/>
            <person name="Kaneko T."/>
            <person name="Sato S."/>
            <person name="Mimuro M."/>
            <person name="Miyashita H."/>
            <person name="Tsuchiya T."/>
            <person name="Sasamoto S."/>
            <person name="Watanabe A."/>
            <person name="Kawashima K."/>
            <person name="Kishida Y."/>
            <person name="Kiyokawa C."/>
            <person name="Kohara M."/>
            <person name="Matsumoto M."/>
            <person name="Matsuno A."/>
            <person name="Nakazaki N."/>
            <person name="Shimpo S."/>
            <person name="Takeuchi C."/>
            <person name="Yamada M."/>
            <person name="Tabata S."/>
        </authorList>
    </citation>
    <scope>NUCLEOTIDE SEQUENCE [LARGE SCALE GENOMIC DNA]</scope>
    <source>
        <strain evidence="8">ATCC 29082 / PCC 7421</strain>
    </source>
</reference>
<dbReference type="InterPro" id="IPR023772">
    <property type="entry name" value="DNA-bd_HTH_TetR-type_CS"/>
</dbReference>
<evidence type="ECO:0000313" key="7">
    <source>
        <dbReference type="EMBL" id="BAC88422.1"/>
    </source>
</evidence>
<evidence type="ECO:0000256" key="3">
    <source>
        <dbReference type="ARBA" id="ARBA00023125"/>
    </source>
</evidence>
<keyword evidence="2" id="KW-0805">Transcription regulation</keyword>
<dbReference type="GO" id="GO:0003700">
    <property type="term" value="F:DNA-binding transcription factor activity"/>
    <property type="evidence" value="ECO:0000318"/>
    <property type="project" value="GO_Central"/>
</dbReference>
<keyword evidence="1" id="KW-0678">Repressor</keyword>
<dbReference type="OrthoDB" id="2373640at2"/>
<dbReference type="PROSITE" id="PS50977">
    <property type="entry name" value="HTH_TETR_2"/>
    <property type="match status" value="1"/>
</dbReference>
<dbReference type="PhylomeDB" id="Q7NND0"/>
<dbReference type="KEGG" id="gvi:glr0481"/>
<dbReference type="InterPro" id="IPR009057">
    <property type="entry name" value="Homeodomain-like_sf"/>
</dbReference>
<sequence>MKASKNPSAPRSQITAAAYRLLAEKGYEAATMKEIAHAAGVAPGLIHYYFKSKDELLQEVLSEAGRRYIQQMQRFAEQYSGEALEQVTLAEPRERVEREPEWYRLRSELFALGLHHPHFKPAAAAMLAAGRECIGGTIEKIARHKLAHPPEAVAAVLLATFDGLATQKLADPDFDLEAAYRVLAEMFRSQLSG</sequence>
<dbReference type="PROSITE" id="PS01081">
    <property type="entry name" value="HTH_TETR_1"/>
    <property type="match status" value="1"/>
</dbReference>
<dbReference type="PANTHER" id="PTHR30055">
    <property type="entry name" value="HTH-TYPE TRANSCRIPTIONAL REGULATOR RUTR"/>
    <property type="match status" value="1"/>
</dbReference>
<dbReference type="GO" id="GO:0006355">
    <property type="term" value="P:regulation of DNA-templated transcription"/>
    <property type="evidence" value="ECO:0000318"/>
    <property type="project" value="GO_Central"/>
</dbReference>
<proteinExistence type="predicted"/>
<keyword evidence="8" id="KW-1185">Reference proteome</keyword>
<dbReference type="STRING" id="251221.gene:10757953"/>
<evidence type="ECO:0000256" key="1">
    <source>
        <dbReference type="ARBA" id="ARBA00022491"/>
    </source>
</evidence>